<gene>
    <name evidence="2" type="ORF">BDLFYP24_00477</name>
    <name evidence="1" type="ORF">GBB04_09795</name>
</gene>
<sequence>MAGFTIPRAFVSLDPWSGMLLVGMPRGVALPDGRDIGGYSLCKPATEGEQADWAALENVRVTLDDGSPVRLSHGTGGDIESVSVNAATLAHAVTFHLEEAWHPAGITYDGDSRDYDPTDVTNPMNLAGGMTAGGPTL</sequence>
<evidence type="ECO:0000313" key="2">
    <source>
        <dbReference type="EMBL" id="VYT19250.1"/>
    </source>
</evidence>
<name>A0A6N2UNJ3_9BIFI</name>
<dbReference type="RefSeq" id="WP_034519990.1">
    <property type="nucleotide sequence ID" value="NZ_CACRSP010000014.1"/>
</dbReference>
<dbReference type="AlphaFoldDB" id="A0A6N2UNJ3"/>
<evidence type="ECO:0000313" key="3">
    <source>
        <dbReference type="Proteomes" id="UP000429211"/>
    </source>
</evidence>
<reference evidence="1 3" key="1">
    <citation type="journal article" date="2019" name="Nat. Med.">
        <title>A library of human gut bacterial isolates paired with longitudinal multiomics data enables mechanistic microbiome research.</title>
        <authorList>
            <person name="Poyet M."/>
            <person name="Groussin M."/>
            <person name="Gibbons S.M."/>
            <person name="Avila-Pacheco J."/>
            <person name="Jiang X."/>
            <person name="Kearney S.M."/>
            <person name="Perrotta A.R."/>
            <person name="Berdy B."/>
            <person name="Zhao S."/>
            <person name="Lieberman T.D."/>
            <person name="Swanson P.K."/>
            <person name="Smith M."/>
            <person name="Roesemann S."/>
            <person name="Alexander J.E."/>
            <person name="Rich S.A."/>
            <person name="Livny J."/>
            <person name="Vlamakis H."/>
            <person name="Clish C."/>
            <person name="Bullock K."/>
            <person name="Deik A."/>
            <person name="Scott J."/>
            <person name="Pierce K.A."/>
            <person name="Xavier R.J."/>
            <person name="Alm E.J."/>
        </authorList>
    </citation>
    <scope>NUCLEOTIDE SEQUENCE [LARGE SCALE GENOMIC DNA]</scope>
    <source>
        <strain evidence="1 3">BIOML-A2</strain>
    </source>
</reference>
<protein>
    <submittedName>
        <fullName evidence="2">Uncharacterized protein</fullName>
    </submittedName>
</protein>
<reference evidence="2" key="2">
    <citation type="submission" date="2019-11" db="EMBL/GenBank/DDBJ databases">
        <authorList>
            <person name="Feng L."/>
        </authorList>
    </citation>
    <scope>NUCLEOTIDE SEQUENCE</scope>
    <source>
        <strain evidence="2">BdentiumLFYP24</strain>
    </source>
</reference>
<dbReference type="EMBL" id="CACRSP010000014">
    <property type="protein sequence ID" value="VYT19250.1"/>
    <property type="molecule type" value="Genomic_DNA"/>
</dbReference>
<evidence type="ECO:0000313" key="1">
    <source>
        <dbReference type="EMBL" id="KAB7459587.1"/>
    </source>
</evidence>
<accession>A0A6N2UNJ3</accession>
<dbReference type="EMBL" id="WDPD01000013">
    <property type="protein sequence ID" value="KAB7459587.1"/>
    <property type="molecule type" value="Genomic_DNA"/>
</dbReference>
<dbReference type="Proteomes" id="UP000429211">
    <property type="component" value="Unassembled WGS sequence"/>
</dbReference>
<proteinExistence type="predicted"/>
<organism evidence="2">
    <name type="scientific">Bifidobacterium dentium</name>
    <dbReference type="NCBI Taxonomy" id="1689"/>
    <lineage>
        <taxon>Bacteria</taxon>
        <taxon>Bacillati</taxon>
        <taxon>Actinomycetota</taxon>
        <taxon>Actinomycetes</taxon>
        <taxon>Bifidobacteriales</taxon>
        <taxon>Bifidobacteriaceae</taxon>
        <taxon>Bifidobacterium</taxon>
    </lineage>
</organism>